<gene>
    <name evidence="1" type="ORF">BJY28_001816</name>
</gene>
<protein>
    <submittedName>
        <fullName evidence="1">Uncharacterized protein</fullName>
    </submittedName>
</protein>
<reference evidence="1 2" key="1">
    <citation type="submission" date="2020-07" db="EMBL/GenBank/DDBJ databases">
        <title>Sequencing the genomes of 1000 actinobacteria strains.</title>
        <authorList>
            <person name="Klenk H.-P."/>
        </authorList>
    </citation>
    <scope>NUCLEOTIDE SEQUENCE [LARGE SCALE GENOMIC DNA]</scope>
    <source>
        <strain evidence="1 2">DSM 24723</strain>
    </source>
</reference>
<accession>A0A852X4H1</accession>
<comment type="caution">
    <text evidence="1">The sequence shown here is derived from an EMBL/GenBank/DDBJ whole genome shotgun (WGS) entry which is preliminary data.</text>
</comment>
<dbReference type="RefSeq" id="WP_179462724.1">
    <property type="nucleotide sequence ID" value="NZ_JACBZX010000001.1"/>
</dbReference>
<dbReference type="Proteomes" id="UP000592181">
    <property type="component" value="Unassembled WGS sequence"/>
</dbReference>
<dbReference type="AlphaFoldDB" id="A0A852X4H1"/>
<organism evidence="1 2">
    <name type="scientific">Janibacter alkaliphilus</name>
    <dbReference type="NCBI Taxonomy" id="1069963"/>
    <lineage>
        <taxon>Bacteria</taxon>
        <taxon>Bacillati</taxon>
        <taxon>Actinomycetota</taxon>
        <taxon>Actinomycetes</taxon>
        <taxon>Micrococcales</taxon>
        <taxon>Intrasporangiaceae</taxon>
        <taxon>Janibacter</taxon>
    </lineage>
</organism>
<name>A0A852X4H1_9MICO</name>
<keyword evidence="2" id="KW-1185">Reference proteome</keyword>
<proteinExistence type="predicted"/>
<dbReference type="EMBL" id="JACBZX010000001">
    <property type="protein sequence ID" value="NYG37347.1"/>
    <property type="molecule type" value="Genomic_DNA"/>
</dbReference>
<sequence length="69" mass="6620">MDIITTTGTSGFAAALATLGGNQASNGRLRAIDAARPWAPFGTSAVIGGAGAAVGAFDAPDPRPVGPPA</sequence>
<evidence type="ECO:0000313" key="2">
    <source>
        <dbReference type="Proteomes" id="UP000592181"/>
    </source>
</evidence>
<evidence type="ECO:0000313" key="1">
    <source>
        <dbReference type="EMBL" id="NYG37347.1"/>
    </source>
</evidence>